<dbReference type="SUPFAM" id="SSF51735">
    <property type="entry name" value="NAD(P)-binding Rossmann-fold domains"/>
    <property type="match status" value="1"/>
</dbReference>
<dbReference type="Gene3D" id="3.90.180.10">
    <property type="entry name" value="Medium-chain alcohol dehydrogenases, catalytic domain"/>
    <property type="match status" value="1"/>
</dbReference>
<keyword evidence="2" id="KW-0560">Oxidoreductase</keyword>
<evidence type="ECO:0000313" key="4">
    <source>
        <dbReference type="EMBL" id="MEX4008608.1"/>
    </source>
</evidence>
<dbReference type="Pfam" id="PF00107">
    <property type="entry name" value="ADH_zinc_N"/>
    <property type="match status" value="1"/>
</dbReference>
<evidence type="ECO:0000256" key="1">
    <source>
        <dbReference type="ARBA" id="ARBA00022857"/>
    </source>
</evidence>
<name>A0ABV3WWQ0_9HYPH</name>
<dbReference type="InterPro" id="IPR020843">
    <property type="entry name" value="ER"/>
</dbReference>
<evidence type="ECO:0000256" key="2">
    <source>
        <dbReference type="ARBA" id="ARBA00023002"/>
    </source>
</evidence>
<dbReference type="InterPro" id="IPR013154">
    <property type="entry name" value="ADH-like_N"/>
</dbReference>
<dbReference type="PANTHER" id="PTHR48106:SF18">
    <property type="entry name" value="QUINONE OXIDOREDUCTASE PIG3"/>
    <property type="match status" value="1"/>
</dbReference>
<dbReference type="Gene3D" id="3.40.50.720">
    <property type="entry name" value="NAD(P)-binding Rossmann-like Domain"/>
    <property type="match status" value="1"/>
</dbReference>
<organism evidence="4 5">
    <name type="scientific">Neoaquamicrobium sediminum</name>
    <dbReference type="NCBI Taxonomy" id="1849104"/>
    <lineage>
        <taxon>Bacteria</taxon>
        <taxon>Pseudomonadati</taxon>
        <taxon>Pseudomonadota</taxon>
        <taxon>Alphaproteobacteria</taxon>
        <taxon>Hyphomicrobiales</taxon>
        <taxon>Phyllobacteriaceae</taxon>
        <taxon>Neoaquamicrobium</taxon>
    </lineage>
</organism>
<dbReference type="PANTHER" id="PTHR48106">
    <property type="entry name" value="QUINONE OXIDOREDUCTASE PIG3-RELATED"/>
    <property type="match status" value="1"/>
</dbReference>
<evidence type="ECO:0000259" key="3">
    <source>
        <dbReference type="SMART" id="SM00829"/>
    </source>
</evidence>
<dbReference type="SUPFAM" id="SSF50129">
    <property type="entry name" value="GroES-like"/>
    <property type="match status" value="1"/>
</dbReference>
<dbReference type="EMBL" id="JAZHFV010000004">
    <property type="protein sequence ID" value="MEX4008608.1"/>
    <property type="molecule type" value="Genomic_DNA"/>
</dbReference>
<dbReference type="InterPro" id="IPR013149">
    <property type="entry name" value="ADH-like_C"/>
</dbReference>
<gene>
    <name evidence="4" type="ORF">V1479_14940</name>
</gene>
<keyword evidence="5" id="KW-1185">Reference proteome</keyword>
<feature type="domain" description="Enoyl reductase (ER)" evidence="3">
    <location>
        <begin position="27"/>
        <end position="347"/>
    </location>
</feature>
<proteinExistence type="predicted"/>
<comment type="caution">
    <text evidence="4">The sequence shown here is derived from an EMBL/GenBank/DDBJ whole genome shotgun (WGS) entry which is preliminary data.</text>
</comment>
<protein>
    <submittedName>
        <fullName evidence="4">Zinc-binding dehydrogenase</fullName>
    </submittedName>
</protein>
<dbReference type="CDD" id="cd08291">
    <property type="entry name" value="ETR_like_1"/>
    <property type="match status" value="1"/>
</dbReference>
<dbReference type="Pfam" id="PF08240">
    <property type="entry name" value="ADH_N"/>
    <property type="match status" value="1"/>
</dbReference>
<dbReference type="InterPro" id="IPR036291">
    <property type="entry name" value="NAD(P)-bd_dom_sf"/>
</dbReference>
<accession>A0ABV3WWQ0</accession>
<keyword evidence="1" id="KW-0521">NADP</keyword>
<dbReference type="InterPro" id="IPR011032">
    <property type="entry name" value="GroES-like_sf"/>
</dbReference>
<dbReference type="Proteomes" id="UP001559025">
    <property type="component" value="Unassembled WGS sequence"/>
</dbReference>
<evidence type="ECO:0000313" key="5">
    <source>
        <dbReference type="Proteomes" id="UP001559025"/>
    </source>
</evidence>
<dbReference type="RefSeq" id="WP_368803608.1">
    <property type="nucleotide sequence ID" value="NZ_JAZHFV010000004.1"/>
</dbReference>
<reference evidence="4 5" key="1">
    <citation type="submission" date="2024-01" db="EMBL/GenBank/DDBJ databases">
        <title>New evidence supports the origin of RcGTA from prophage.</title>
        <authorList>
            <person name="Xu Y."/>
            <person name="Liu B."/>
            <person name="Chen F."/>
        </authorList>
    </citation>
    <scope>NUCLEOTIDE SEQUENCE [LARGE SCALE GENOMIC DNA]</scope>
    <source>
        <strain evidence="4 5">CBW1107-2</strain>
    </source>
</reference>
<dbReference type="SMART" id="SM00829">
    <property type="entry name" value="PKS_ER"/>
    <property type="match status" value="1"/>
</dbReference>
<sequence length="349" mass="37501">MPPVSIPATMNALLLKNDGYARQPSGTVLEALDPYVEAGTIAVPEPEGRQVLIKVVLASINPSDVMFVKGMYGQPRVQGRPAGFEGVGHVVAAGPEPEAQALMGRRIAFATGLSNWGSWADYAVADAPGCIPLLDTVRNEDAAAMIVNPLTALAMFGIVKEAGEKAFVLTAGASQLCKLIISVARDEGYRPIAIVRRDEQIAILKELGAAHVLNADAPGFRDELAAVLREEKPRIFLDAVTGPLAGAIFNAMGRHARWIVYGRLDPAATPIPEPGQLIFMHKKIEGFWLVEWMRTAGAERRMSAVVEAQKRFSDGRWATDVTAVVPLSEAIERVPQELAKPNGKVFIAP</sequence>